<dbReference type="Pfam" id="PF00646">
    <property type="entry name" value="F-box"/>
    <property type="match status" value="1"/>
</dbReference>
<dbReference type="InterPro" id="IPR036047">
    <property type="entry name" value="F-box-like_dom_sf"/>
</dbReference>
<dbReference type="PANTHER" id="PTHR31672">
    <property type="entry name" value="BNACNNG10540D PROTEIN"/>
    <property type="match status" value="1"/>
</dbReference>
<feature type="domain" description="F-box" evidence="1">
    <location>
        <begin position="3"/>
        <end position="43"/>
    </location>
</feature>
<dbReference type="AlphaFoldDB" id="A0AAD4NZU3"/>
<dbReference type="InterPro" id="IPR050796">
    <property type="entry name" value="SCF_F-box_component"/>
</dbReference>
<sequence>MKSRLGLDMLIYVFSTLPLEQLSRCRLISKEWEKHIESVNFLRLYLARSDRMLLVLRKGQKSSCCQIYKFLDEVNPAVKDNDDRRYVAQSRSVFPHPAEILGSAGGLLLLIKVDDRLLHENLFVWNPFFKYYFNLNHPPSLKSTTEATCYGFGVDNLLKRYKVVRILFSNDVPHSTSTVRGEVFTVGPEQEQGWRVVQPVDGFTYNANEFGALVNGNLHWLVSDSDKKWMISCFDIETECFTTFSTPLCIKENKAFHGGVTVLNGRLCLHEIKDSNESHQTAIWVLNNYNNHAEKEWKLEVVVDNDEEFGGFFTSYPRLTCYPLHLFANDDDVLMVGDLDILYNYSKKTKRSSEIDIFRRNECYGIIHNPCYLSLKSIVGVEDPHITTIGETDIDEDI</sequence>
<evidence type="ECO:0000313" key="4">
    <source>
        <dbReference type="Proteomes" id="UP001190926"/>
    </source>
</evidence>
<dbReference type="InterPro" id="IPR001810">
    <property type="entry name" value="F-box_dom"/>
</dbReference>
<dbReference type="InterPro" id="IPR017451">
    <property type="entry name" value="F-box-assoc_interact_dom"/>
</dbReference>
<accession>A0AAD4NZU3</accession>
<evidence type="ECO:0000313" key="3">
    <source>
        <dbReference type="EMBL" id="KAH6821334.1"/>
    </source>
</evidence>
<evidence type="ECO:0000259" key="2">
    <source>
        <dbReference type="Pfam" id="PF07734"/>
    </source>
</evidence>
<keyword evidence="4" id="KW-1185">Reference proteome</keyword>
<dbReference type="Pfam" id="PF07734">
    <property type="entry name" value="FBA_1"/>
    <property type="match status" value="1"/>
</dbReference>
<protein>
    <recommendedName>
        <fullName evidence="5">F-box domain-containing protein</fullName>
    </recommendedName>
</protein>
<dbReference type="EMBL" id="SDAM02002107">
    <property type="protein sequence ID" value="KAH6821334.1"/>
    <property type="molecule type" value="Genomic_DNA"/>
</dbReference>
<organism evidence="3 4">
    <name type="scientific">Perilla frutescens var. hirtella</name>
    <name type="common">Perilla citriodora</name>
    <name type="synonym">Perilla setoyensis</name>
    <dbReference type="NCBI Taxonomy" id="608512"/>
    <lineage>
        <taxon>Eukaryota</taxon>
        <taxon>Viridiplantae</taxon>
        <taxon>Streptophyta</taxon>
        <taxon>Embryophyta</taxon>
        <taxon>Tracheophyta</taxon>
        <taxon>Spermatophyta</taxon>
        <taxon>Magnoliopsida</taxon>
        <taxon>eudicotyledons</taxon>
        <taxon>Gunneridae</taxon>
        <taxon>Pentapetalae</taxon>
        <taxon>asterids</taxon>
        <taxon>lamiids</taxon>
        <taxon>Lamiales</taxon>
        <taxon>Lamiaceae</taxon>
        <taxon>Nepetoideae</taxon>
        <taxon>Elsholtzieae</taxon>
        <taxon>Perilla</taxon>
    </lineage>
</organism>
<evidence type="ECO:0000259" key="1">
    <source>
        <dbReference type="Pfam" id="PF00646"/>
    </source>
</evidence>
<dbReference type="NCBIfam" id="TIGR01640">
    <property type="entry name" value="F_box_assoc_1"/>
    <property type="match status" value="1"/>
</dbReference>
<proteinExistence type="predicted"/>
<comment type="caution">
    <text evidence="3">The sequence shown here is derived from an EMBL/GenBank/DDBJ whole genome shotgun (WGS) entry which is preliminary data.</text>
</comment>
<name>A0AAD4NZU3_PERFH</name>
<dbReference type="SUPFAM" id="SSF81383">
    <property type="entry name" value="F-box domain"/>
    <property type="match status" value="1"/>
</dbReference>
<reference evidence="3 4" key="1">
    <citation type="journal article" date="2021" name="Nat. Commun.">
        <title>Incipient diploidization of the medicinal plant Perilla within 10,000 years.</title>
        <authorList>
            <person name="Zhang Y."/>
            <person name="Shen Q."/>
            <person name="Leng L."/>
            <person name="Zhang D."/>
            <person name="Chen S."/>
            <person name="Shi Y."/>
            <person name="Ning Z."/>
            <person name="Chen S."/>
        </authorList>
    </citation>
    <scope>NUCLEOTIDE SEQUENCE [LARGE SCALE GENOMIC DNA]</scope>
    <source>
        <strain evidence="4">cv. PC099</strain>
    </source>
</reference>
<evidence type="ECO:0008006" key="5">
    <source>
        <dbReference type="Google" id="ProtNLM"/>
    </source>
</evidence>
<dbReference type="Proteomes" id="UP001190926">
    <property type="component" value="Unassembled WGS sequence"/>
</dbReference>
<dbReference type="PANTHER" id="PTHR31672:SF13">
    <property type="entry name" value="F-BOX PROTEIN CPR30-LIKE"/>
    <property type="match status" value="1"/>
</dbReference>
<gene>
    <name evidence="3" type="ORF">C2S53_006165</name>
</gene>
<dbReference type="InterPro" id="IPR006527">
    <property type="entry name" value="F-box-assoc_dom_typ1"/>
</dbReference>
<dbReference type="Gene3D" id="1.20.1280.50">
    <property type="match status" value="1"/>
</dbReference>
<feature type="domain" description="F-box associated beta-propeller type 1" evidence="2">
    <location>
        <begin position="102"/>
        <end position="304"/>
    </location>
</feature>